<feature type="compositionally biased region" description="Basic and acidic residues" evidence="7">
    <location>
        <begin position="81"/>
        <end position="107"/>
    </location>
</feature>
<accession>A0AAV2A5T8</accession>
<dbReference type="SUPFAM" id="SSF49417">
    <property type="entry name" value="p53-like transcription factors"/>
    <property type="match status" value="1"/>
</dbReference>
<comment type="caution">
    <text evidence="6">Lacks conserved residue(s) required for the propagation of feature annotation.</text>
</comment>
<keyword evidence="3 6" id="KW-0238">DNA-binding</keyword>
<dbReference type="GO" id="GO:0048731">
    <property type="term" value="P:system development"/>
    <property type="evidence" value="ECO:0007669"/>
    <property type="project" value="UniProtKB-ARBA"/>
</dbReference>
<comment type="caution">
    <text evidence="9">The sequence shown here is derived from an EMBL/GenBank/DDBJ whole genome shotgun (WGS) entry which is preliminary data.</text>
</comment>
<dbReference type="GO" id="GO:0000978">
    <property type="term" value="F:RNA polymerase II cis-regulatory region sequence-specific DNA binding"/>
    <property type="evidence" value="ECO:0007669"/>
    <property type="project" value="InterPro"/>
</dbReference>
<dbReference type="InterPro" id="IPR018186">
    <property type="entry name" value="TF_T-box_CS"/>
</dbReference>
<evidence type="ECO:0000256" key="5">
    <source>
        <dbReference type="ARBA" id="ARBA00023242"/>
    </source>
</evidence>
<dbReference type="GO" id="GO:0045893">
    <property type="term" value="P:positive regulation of DNA-templated transcription"/>
    <property type="evidence" value="ECO:0007669"/>
    <property type="project" value="InterPro"/>
</dbReference>
<dbReference type="SMART" id="SM00425">
    <property type="entry name" value="TBOX"/>
    <property type="match status" value="1"/>
</dbReference>
<keyword evidence="4" id="KW-0804">Transcription</keyword>
<feature type="region of interest" description="Disordered" evidence="7">
    <location>
        <begin position="77"/>
        <end position="122"/>
    </location>
</feature>
<dbReference type="InterPro" id="IPR036960">
    <property type="entry name" value="T-box_sf"/>
</dbReference>
<keyword evidence="2" id="KW-0805">Transcription regulation</keyword>
<evidence type="ECO:0000256" key="4">
    <source>
        <dbReference type="ARBA" id="ARBA00023163"/>
    </source>
</evidence>
<dbReference type="Gene3D" id="2.60.40.820">
    <property type="entry name" value="Transcription factor, T-box"/>
    <property type="match status" value="1"/>
</dbReference>
<dbReference type="Proteomes" id="UP001497382">
    <property type="component" value="Unassembled WGS sequence"/>
</dbReference>
<dbReference type="GO" id="GO:0000981">
    <property type="term" value="F:DNA-binding transcription factor activity, RNA polymerase II-specific"/>
    <property type="evidence" value="ECO:0007669"/>
    <property type="project" value="TreeGrafter"/>
</dbReference>
<evidence type="ECO:0000256" key="7">
    <source>
        <dbReference type="SAM" id="MobiDB-lite"/>
    </source>
</evidence>
<protein>
    <recommendedName>
        <fullName evidence="8">T-box domain-containing protein</fullName>
    </recommendedName>
</protein>
<dbReference type="Pfam" id="PF00907">
    <property type="entry name" value="T-box"/>
    <property type="match status" value="1"/>
</dbReference>
<name>A0AAV2A5T8_9ARAC</name>
<dbReference type="PANTHER" id="PTHR11267:SF190">
    <property type="entry name" value="T-BOX TRANSCRIPTION FACTOR TBX20"/>
    <property type="match status" value="1"/>
</dbReference>
<dbReference type="EMBL" id="CAXIEN010000121">
    <property type="protein sequence ID" value="CAL1279373.1"/>
    <property type="molecule type" value="Genomic_DNA"/>
</dbReference>
<keyword evidence="5 6" id="KW-0539">Nucleus</keyword>
<evidence type="ECO:0000259" key="8">
    <source>
        <dbReference type="PROSITE" id="PS50252"/>
    </source>
</evidence>
<dbReference type="GO" id="GO:0000785">
    <property type="term" value="C:chromatin"/>
    <property type="evidence" value="ECO:0007669"/>
    <property type="project" value="TreeGrafter"/>
</dbReference>
<dbReference type="PROSITE" id="PS50252">
    <property type="entry name" value="TBOX_3"/>
    <property type="match status" value="1"/>
</dbReference>
<feature type="domain" description="T-box" evidence="8">
    <location>
        <begin position="136"/>
        <end position="209"/>
    </location>
</feature>
<feature type="non-terminal residue" evidence="9">
    <location>
        <position position="209"/>
    </location>
</feature>
<dbReference type="InterPro" id="IPR001699">
    <property type="entry name" value="TF_T-box"/>
</dbReference>
<dbReference type="GO" id="GO:0001708">
    <property type="term" value="P:cell fate specification"/>
    <property type="evidence" value="ECO:0007669"/>
    <property type="project" value="TreeGrafter"/>
</dbReference>
<dbReference type="PANTHER" id="PTHR11267">
    <property type="entry name" value="T-BOX PROTEIN-RELATED"/>
    <property type="match status" value="1"/>
</dbReference>
<dbReference type="InterPro" id="IPR008967">
    <property type="entry name" value="p53-like_TF_DNA-bd_sf"/>
</dbReference>
<gene>
    <name evidence="9" type="ORF">LARSCL_LOCUS10317</name>
</gene>
<comment type="subcellular location">
    <subcellularLocation>
        <location evidence="1 6">Nucleus</location>
    </subcellularLocation>
</comment>
<sequence>MVAPASMVDTGDLVKQLSARAKDFSIDSLISRSQQMPYSDDSCNESCCSEEPLLSPPLLSPLEKLVESTASPGQLIQATSRTEDLPSSQKKEPLSPKGSPEKSESRKSPSKQPVPKDPRLQPKCNCEELQRVEAILETKDLWEKFYELGTEMIITKTGRRMFPTLRISFTGLEFCSPGAMSAKYAVLLDIVPVDQKRYRYAYHRSSWLV</sequence>
<dbReference type="PROSITE" id="PS01283">
    <property type="entry name" value="TBOX_1"/>
    <property type="match status" value="1"/>
</dbReference>
<proteinExistence type="predicted"/>
<reference evidence="9 10" key="1">
    <citation type="submission" date="2024-04" db="EMBL/GenBank/DDBJ databases">
        <authorList>
            <person name="Rising A."/>
            <person name="Reimegard J."/>
            <person name="Sonavane S."/>
            <person name="Akerstrom W."/>
            <person name="Nylinder S."/>
            <person name="Hedman E."/>
            <person name="Kallberg Y."/>
        </authorList>
    </citation>
    <scope>NUCLEOTIDE SEQUENCE [LARGE SCALE GENOMIC DNA]</scope>
</reference>
<evidence type="ECO:0000256" key="2">
    <source>
        <dbReference type="ARBA" id="ARBA00023015"/>
    </source>
</evidence>
<dbReference type="InterPro" id="IPR046360">
    <property type="entry name" value="T-box_DNA-bd"/>
</dbReference>
<keyword evidence="10" id="KW-1185">Reference proteome</keyword>
<dbReference type="GO" id="GO:0005634">
    <property type="term" value="C:nucleus"/>
    <property type="evidence" value="ECO:0007669"/>
    <property type="project" value="UniProtKB-SubCell"/>
</dbReference>
<organism evidence="9 10">
    <name type="scientific">Larinioides sclopetarius</name>
    <dbReference type="NCBI Taxonomy" id="280406"/>
    <lineage>
        <taxon>Eukaryota</taxon>
        <taxon>Metazoa</taxon>
        <taxon>Ecdysozoa</taxon>
        <taxon>Arthropoda</taxon>
        <taxon>Chelicerata</taxon>
        <taxon>Arachnida</taxon>
        <taxon>Araneae</taxon>
        <taxon>Araneomorphae</taxon>
        <taxon>Entelegynae</taxon>
        <taxon>Araneoidea</taxon>
        <taxon>Araneidae</taxon>
        <taxon>Larinioides</taxon>
    </lineage>
</organism>
<evidence type="ECO:0000256" key="3">
    <source>
        <dbReference type="ARBA" id="ARBA00023125"/>
    </source>
</evidence>
<evidence type="ECO:0000313" key="9">
    <source>
        <dbReference type="EMBL" id="CAL1279373.1"/>
    </source>
</evidence>
<evidence type="ECO:0000313" key="10">
    <source>
        <dbReference type="Proteomes" id="UP001497382"/>
    </source>
</evidence>
<evidence type="ECO:0000256" key="1">
    <source>
        <dbReference type="ARBA" id="ARBA00004123"/>
    </source>
</evidence>
<evidence type="ECO:0000256" key="6">
    <source>
        <dbReference type="PROSITE-ProRule" id="PRU00201"/>
    </source>
</evidence>
<dbReference type="AlphaFoldDB" id="A0AAV2A5T8"/>